<dbReference type="AlphaFoldDB" id="U1FLS0"/>
<accession>U1FLS0</accession>
<evidence type="ECO:0000256" key="8">
    <source>
        <dbReference type="SAM" id="Phobius"/>
    </source>
</evidence>
<organism evidence="9 11">
    <name type="scientific">Treponema socranskii subsp. socranskii VPI DR56BR1116 = ATCC 35536</name>
    <dbReference type="NCBI Taxonomy" id="1125725"/>
    <lineage>
        <taxon>Bacteria</taxon>
        <taxon>Pseudomonadati</taxon>
        <taxon>Spirochaetota</taxon>
        <taxon>Spirochaetia</taxon>
        <taxon>Spirochaetales</taxon>
        <taxon>Treponemataceae</taxon>
        <taxon>Treponema</taxon>
    </lineage>
</organism>
<feature type="transmembrane region" description="Helical" evidence="8">
    <location>
        <begin position="91"/>
        <end position="114"/>
    </location>
</feature>
<dbReference type="PATRIC" id="fig|1125725.3.peg.1839"/>
<keyword evidence="4" id="KW-0997">Cell inner membrane</keyword>
<feature type="transmembrane region" description="Helical" evidence="8">
    <location>
        <begin position="67"/>
        <end position="85"/>
    </location>
</feature>
<keyword evidence="2" id="KW-0813">Transport</keyword>
<keyword evidence="3" id="KW-1003">Cell membrane</keyword>
<dbReference type="GO" id="GO:0022857">
    <property type="term" value="F:transmembrane transporter activity"/>
    <property type="evidence" value="ECO:0007669"/>
    <property type="project" value="InterPro"/>
</dbReference>
<dbReference type="InterPro" id="IPR001851">
    <property type="entry name" value="ABC_transp_permease"/>
</dbReference>
<gene>
    <name evidence="10" type="ORF">HMPREF0860_0451</name>
    <name evidence="9" type="ORF">HMPREF1325_2665</name>
</gene>
<evidence type="ECO:0000256" key="1">
    <source>
        <dbReference type="ARBA" id="ARBA00004651"/>
    </source>
</evidence>
<evidence type="ECO:0000256" key="5">
    <source>
        <dbReference type="ARBA" id="ARBA00022692"/>
    </source>
</evidence>
<feature type="transmembrane region" description="Helical" evidence="8">
    <location>
        <begin position="300"/>
        <end position="319"/>
    </location>
</feature>
<keyword evidence="7 8" id="KW-0472">Membrane</keyword>
<sequence>MTVIKKIIKMQEFPILTVLVVLSVIIGIINPTFFSVENFLDLLKSNLVLAIMSMGMLMVMLTGGIDVACSSIVASVTIFAGNSLIHFTSNIFVTAVLSCAFGLALGLINGLLVAKIKIPPIVATLGTMSIILGINLYITNGNWITGIPQNFINFGDIKFFPITTSDGRIIGLPMQALFLAAVVFLTWFILRKTLVGRGIYAIGGNLEGASRVGFNPTKILLFVYGIEGLFIGLASVVHTSIMRQVDPNAFAGFEMQVIAAVVLGGASTMGGYGSVLGTVIGVALFCVINNGMILMHIPTFWQKIIIGLIIIASVCIDMYQKNKAEKTKVKVDVE</sequence>
<evidence type="ECO:0000256" key="4">
    <source>
        <dbReference type="ARBA" id="ARBA00022519"/>
    </source>
</evidence>
<evidence type="ECO:0000256" key="2">
    <source>
        <dbReference type="ARBA" id="ARBA00022448"/>
    </source>
</evidence>
<evidence type="ECO:0000313" key="11">
    <source>
        <dbReference type="Proteomes" id="UP000016412"/>
    </source>
</evidence>
<evidence type="ECO:0000256" key="7">
    <source>
        <dbReference type="ARBA" id="ARBA00023136"/>
    </source>
</evidence>
<dbReference type="Proteomes" id="UP000016646">
    <property type="component" value="Unassembled WGS sequence"/>
</dbReference>
<evidence type="ECO:0000256" key="3">
    <source>
        <dbReference type="ARBA" id="ARBA00022475"/>
    </source>
</evidence>
<feature type="transmembrane region" description="Helical" evidence="8">
    <location>
        <begin position="121"/>
        <end position="138"/>
    </location>
</feature>
<dbReference type="RefSeq" id="WP_021330769.1">
    <property type="nucleotide sequence ID" value="NZ_AUZJ01000043.1"/>
</dbReference>
<evidence type="ECO:0000313" key="9">
    <source>
        <dbReference type="EMBL" id="ERF60371.1"/>
    </source>
</evidence>
<evidence type="ECO:0000313" key="12">
    <source>
        <dbReference type="Proteomes" id="UP000016646"/>
    </source>
</evidence>
<dbReference type="CDD" id="cd06579">
    <property type="entry name" value="TM_PBP1_transp_AraH_like"/>
    <property type="match status" value="1"/>
</dbReference>
<comment type="caution">
    <text evidence="9">The sequence shown here is derived from an EMBL/GenBank/DDBJ whole genome shotgun (WGS) entry which is preliminary data.</text>
</comment>
<dbReference type="EMBL" id="AVQI01000084">
    <property type="protein sequence ID" value="ERJ97611.1"/>
    <property type="molecule type" value="Genomic_DNA"/>
</dbReference>
<dbReference type="OrthoDB" id="368246at2"/>
<keyword evidence="5 8" id="KW-0812">Transmembrane</keyword>
<reference evidence="11 12" key="1">
    <citation type="submission" date="2013-08" db="EMBL/GenBank/DDBJ databases">
        <authorList>
            <person name="Durkin A.S."/>
            <person name="Haft D.R."/>
            <person name="McCorrison J."/>
            <person name="Torralba M."/>
            <person name="Gillis M."/>
            <person name="Haft D.H."/>
            <person name="Methe B."/>
            <person name="Sutton G."/>
            <person name="Nelson K.E."/>
        </authorList>
    </citation>
    <scope>NUCLEOTIDE SEQUENCE [LARGE SCALE GENOMIC DNA]</scope>
    <source>
        <strain evidence="10 12">ATCC 35536</strain>
        <strain evidence="9 11">VPI DR56BR1116</strain>
    </source>
</reference>
<dbReference type="eggNOG" id="COG1172">
    <property type="taxonomic scope" value="Bacteria"/>
</dbReference>
<dbReference type="Proteomes" id="UP000016412">
    <property type="component" value="Unassembled WGS sequence"/>
</dbReference>
<evidence type="ECO:0000256" key="6">
    <source>
        <dbReference type="ARBA" id="ARBA00022989"/>
    </source>
</evidence>
<dbReference type="Pfam" id="PF02653">
    <property type="entry name" value="BPD_transp_2"/>
    <property type="match status" value="1"/>
</dbReference>
<comment type="subcellular location">
    <subcellularLocation>
        <location evidence="1">Cell membrane</location>
        <topology evidence="1">Multi-pass membrane protein</topology>
    </subcellularLocation>
</comment>
<feature type="transmembrane region" description="Helical" evidence="8">
    <location>
        <begin position="219"/>
        <end position="237"/>
    </location>
</feature>
<protein>
    <submittedName>
        <fullName evidence="9">Branched-chain amino acid ABC transporter, permease protein</fullName>
    </submittedName>
</protein>
<dbReference type="GO" id="GO:0005886">
    <property type="term" value="C:plasma membrane"/>
    <property type="evidence" value="ECO:0007669"/>
    <property type="project" value="UniProtKB-SubCell"/>
</dbReference>
<feature type="transmembrane region" description="Helical" evidence="8">
    <location>
        <begin position="169"/>
        <end position="190"/>
    </location>
</feature>
<feature type="transmembrane region" description="Helical" evidence="8">
    <location>
        <begin position="12"/>
        <end position="30"/>
    </location>
</feature>
<keyword evidence="6 8" id="KW-1133">Transmembrane helix</keyword>
<dbReference type="PANTHER" id="PTHR32196">
    <property type="entry name" value="ABC TRANSPORTER PERMEASE PROTEIN YPHD-RELATED-RELATED"/>
    <property type="match status" value="1"/>
</dbReference>
<evidence type="ECO:0000313" key="10">
    <source>
        <dbReference type="EMBL" id="ERJ97611.1"/>
    </source>
</evidence>
<dbReference type="EMBL" id="AUZJ01000043">
    <property type="protein sequence ID" value="ERF60371.1"/>
    <property type="molecule type" value="Genomic_DNA"/>
</dbReference>
<dbReference type="PANTHER" id="PTHR32196:SF21">
    <property type="entry name" value="ABC TRANSPORTER PERMEASE PROTEIN YPHD-RELATED"/>
    <property type="match status" value="1"/>
</dbReference>
<name>U1FLS0_TRESO</name>
<proteinExistence type="predicted"/>
<keyword evidence="12" id="KW-1185">Reference proteome</keyword>
<dbReference type="STRING" id="1125725.HMPREF1325_2665"/>